<dbReference type="CDD" id="cd06261">
    <property type="entry name" value="TM_PBP2"/>
    <property type="match status" value="1"/>
</dbReference>
<keyword evidence="3" id="KW-1003">Cell membrane</keyword>
<sequence length="296" mass="32527">MTTATVRPAPAPRARTATRSRSRSLRRLPLNLAALLTVAVTAFPVYWMLITALKPTSDIQSDHPSFLPLHPTLAHFRTAVHADGFATFWRNSLTVTLGAVLMSLVVALLAAFAVGRMRWRGRRAFILLVFTAQMAPWEALLIPVYVIARDADMLDKLSTLTLIYFMTTLPFTVVTLRGFLAAIPVELEEAAQVDGCTRPQAFRRITFPLLAPGLLSTSLFGFITAWNEFAFANTLIITRQDARTLPVWLSSFSNVFGTDWGATMAAATLFMLPVLVVFLLLQKRVTSGMTAGAVKG</sequence>
<dbReference type="SUPFAM" id="SSF161098">
    <property type="entry name" value="MetI-like"/>
    <property type="match status" value="1"/>
</dbReference>
<evidence type="ECO:0000313" key="11">
    <source>
        <dbReference type="Proteomes" id="UP001595765"/>
    </source>
</evidence>
<dbReference type="PROSITE" id="PS50928">
    <property type="entry name" value="ABC_TM1"/>
    <property type="match status" value="1"/>
</dbReference>
<dbReference type="PANTHER" id="PTHR32243">
    <property type="entry name" value="MALTOSE TRANSPORT SYSTEM PERMEASE-RELATED"/>
    <property type="match status" value="1"/>
</dbReference>
<dbReference type="EMBL" id="JBHSBB010000006">
    <property type="protein sequence ID" value="MFC4031074.1"/>
    <property type="molecule type" value="Genomic_DNA"/>
</dbReference>
<name>A0ABV8HJT8_9ACTN</name>
<gene>
    <name evidence="10" type="ORF">ACFO3J_06265</name>
</gene>
<evidence type="ECO:0000259" key="9">
    <source>
        <dbReference type="PROSITE" id="PS50928"/>
    </source>
</evidence>
<organism evidence="10 11">
    <name type="scientific">Streptomyces polygonati</name>
    <dbReference type="NCBI Taxonomy" id="1617087"/>
    <lineage>
        <taxon>Bacteria</taxon>
        <taxon>Bacillati</taxon>
        <taxon>Actinomycetota</taxon>
        <taxon>Actinomycetes</taxon>
        <taxon>Kitasatosporales</taxon>
        <taxon>Streptomycetaceae</taxon>
        <taxon>Streptomyces</taxon>
    </lineage>
</organism>
<accession>A0ABV8HJT8</accession>
<dbReference type="PANTHER" id="PTHR32243:SF18">
    <property type="entry name" value="INNER MEMBRANE ABC TRANSPORTER PERMEASE PROTEIN YCJP"/>
    <property type="match status" value="1"/>
</dbReference>
<comment type="similarity">
    <text evidence="7">Belongs to the binding-protein-dependent transport system permease family.</text>
</comment>
<evidence type="ECO:0000256" key="2">
    <source>
        <dbReference type="ARBA" id="ARBA00022448"/>
    </source>
</evidence>
<feature type="transmembrane region" description="Helical" evidence="7">
    <location>
        <begin position="160"/>
        <end position="185"/>
    </location>
</feature>
<evidence type="ECO:0000256" key="1">
    <source>
        <dbReference type="ARBA" id="ARBA00004651"/>
    </source>
</evidence>
<dbReference type="Gene3D" id="1.10.3720.10">
    <property type="entry name" value="MetI-like"/>
    <property type="match status" value="1"/>
</dbReference>
<feature type="transmembrane region" description="Helical" evidence="7">
    <location>
        <begin position="28"/>
        <end position="49"/>
    </location>
</feature>
<keyword evidence="5 7" id="KW-1133">Transmembrane helix</keyword>
<dbReference type="InterPro" id="IPR035906">
    <property type="entry name" value="MetI-like_sf"/>
</dbReference>
<evidence type="ECO:0000256" key="3">
    <source>
        <dbReference type="ARBA" id="ARBA00022475"/>
    </source>
</evidence>
<feature type="transmembrane region" description="Helical" evidence="7">
    <location>
        <begin position="260"/>
        <end position="281"/>
    </location>
</feature>
<evidence type="ECO:0000256" key="6">
    <source>
        <dbReference type="ARBA" id="ARBA00023136"/>
    </source>
</evidence>
<keyword evidence="11" id="KW-1185">Reference proteome</keyword>
<dbReference type="Pfam" id="PF00528">
    <property type="entry name" value="BPD_transp_1"/>
    <property type="match status" value="1"/>
</dbReference>
<feature type="transmembrane region" description="Helical" evidence="7">
    <location>
        <begin position="125"/>
        <end position="148"/>
    </location>
</feature>
<dbReference type="Proteomes" id="UP001595765">
    <property type="component" value="Unassembled WGS sequence"/>
</dbReference>
<keyword evidence="2 7" id="KW-0813">Transport</keyword>
<feature type="region of interest" description="Disordered" evidence="8">
    <location>
        <begin position="1"/>
        <end position="22"/>
    </location>
</feature>
<keyword evidence="4 7" id="KW-0812">Transmembrane</keyword>
<dbReference type="InterPro" id="IPR050901">
    <property type="entry name" value="BP-dep_ABC_trans_perm"/>
</dbReference>
<reference evidence="11" key="1">
    <citation type="journal article" date="2019" name="Int. J. Syst. Evol. Microbiol.">
        <title>The Global Catalogue of Microorganisms (GCM) 10K type strain sequencing project: providing services to taxonomists for standard genome sequencing and annotation.</title>
        <authorList>
            <consortium name="The Broad Institute Genomics Platform"/>
            <consortium name="The Broad Institute Genome Sequencing Center for Infectious Disease"/>
            <person name="Wu L."/>
            <person name="Ma J."/>
        </authorList>
    </citation>
    <scope>NUCLEOTIDE SEQUENCE [LARGE SCALE GENOMIC DNA]</scope>
    <source>
        <strain evidence="11">CGMCC 4.7237</strain>
    </source>
</reference>
<feature type="domain" description="ABC transmembrane type-1" evidence="9">
    <location>
        <begin position="89"/>
        <end position="281"/>
    </location>
</feature>
<comment type="caution">
    <text evidence="10">The sequence shown here is derived from an EMBL/GenBank/DDBJ whole genome shotgun (WGS) entry which is preliminary data.</text>
</comment>
<dbReference type="RefSeq" id="WP_386426907.1">
    <property type="nucleotide sequence ID" value="NZ_JBHSBB010000006.1"/>
</dbReference>
<feature type="transmembrane region" description="Helical" evidence="7">
    <location>
        <begin position="93"/>
        <end position="113"/>
    </location>
</feature>
<evidence type="ECO:0000256" key="8">
    <source>
        <dbReference type="SAM" id="MobiDB-lite"/>
    </source>
</evidence>
<feature type="transmembrane region" description="Helical" evidence="7">
    <location>
        <begin position="205"/>
        <end position="226"/>
    </location>
</feature>
<evidence type="ECO:0000256" key="4">
    <source>
        <dbReference type="ARBA" id="ARBA00022692"/>
    </source>
</evidence>
<evidence type="ECO:0000313" key="10">
    <source>
        <dbReference type="EMBL" id="MFC4031074.1"/>
    </source>
</evidence>
<evidence type="ECO:0000256" key="5">
    <source>
        <dbReference type="ARBA" id="ARBA00022989"/>
    </source>
</evidence>
<comment type="subcellular location">
    <subcellularLocation>
        <location evidence="1 7">Cell membrane</location>
        <topology evidence="1 7">Multi-pass membrane protein</topology>
    </subcellularLocation>
</comment>
<feature type="compositionally biased region" description="Low complexity" evidence="8">
    <location>
        <begin position="1"/>
        <end position="15"/>
    </location>
</feature>
<keyword evidence="6 7" id="KW-0472">Membrane</keyword>
<protein>
    <submittedName>
        <fullName evidence="10">Carbohydrate ABC transporter permease</fullName>
    </submittedName>
</protein>
<evidence type="ECO:0000256" key="7">
    <source>
        <dbReference type="RuleBase" id="RU363032"/>
    </source>
</evidence>
<dbReference type="InterPro" id="IPR000515">
    <property type="entry name" value="MetI-like"/>
</dbReference>
<proteinExistence type="inferred from homology"/>